<dbReference type="SMART" id="SM00291">
    <property type="entry name" value="ZnF_ZZ"/>
    <property type="match status" value="3"/>
</dbReference>
<evidence type="ECO:0000256" key="4">
    <source>
        <dbReference type="PROSITE-ProRule" id="PRU00228"/>
    </source>
</evidence>
<dbReference type="OrthoDB" id="661148at2759"/>
<feature type="region of interest" description="Disordered" evidence="5">
    <location>
        <begin position="151"/>
        <end position="193"/>
    </location>
</feature>
<keyword evidence="2 4" id="KW-0863">Zinc-finger</keyword>
<organism evidence="7 8">
    <name type="scientific">Geotrichum candidum</name>
    <name type="common">Oospora lactis</name>
    <name type="synonym">Dipodascus geotrichum</name>
    <dbReference type="NCBI Taxonomy" id="1173061"/>
    <lineage>
        <taxon>Eukaryota</taxon>
        <taxon>Fungi</taxon>
        <taxon>Dikarya</taxon>
        <taxon>Ascomycota</taxon>
        <taxon>Saccharomycotina</taxon>
        <taxon>Dipodascomycetes</taxon>
        <taxon>Dipodascales</taxon>
        <taxon>Dipodascaceae</taxon>
        <taxon>Geotrichum</taxon>
    </lineage>
</organism>
<keyword evidence="8" id="KW-1185">Reference proteome</keyword>
<dbReference type="SUPFAM" id="SSF57850">
    <property type="entry name" value="RING/U-box"/>
    <property type="match status" value="3"/>
</dbReference>
<feature type="region of interest" description="Disordered" evidence="5">
    <location>
        <begin position="119"/>
        <end position="138"/>
    </location>
</feature>
<proteinExistence type="predicted"/>
<dbReference type="CDD" id="cd02249">
    <property type="entry name" value="ZZ"/>
    <property type="match status" value="1"/>
</dbReference>
<feature type="region of interest" description="Disordered" evidence="5">
    <location>
        <begin position="328"/>
        <end position="354"/>
    </location>
</feature>
<name>A0A0J9XEB7_GEOCN</name>
<comment type="caution">
    <text evidence="7">The sequence shown here is derived from an EMBL/GenBank/DDBJ whole genome shotgun (WGS) entry which is preliminary data.</text>
</comment>
<dbReference type="EMBL" id="CCBN010000012">
    <property type="protein sequence ID" value="CDO55660.1"/>
    <property type="molecule type" value="Genomic_DNA"/>
</dbReference>
<dbReference type="STRING" id="1173061.A0A0J9XEB7"/>
<evidence type="ECO:0000256" key="5">
    <source>
        <dbReference type="SAM" id="MobiDB-lite"/>
    </source>
</evidence>
<dbReference type="CDD" id="cd02340">
    <property type="entry name" value="ZZ_NBR1_like"/>
    <property type="match status" value="2"/>
</dbReference>
<dbReference type="InterPro" id="IPR052260">
    <property type="entry name" value="Autophagy_Rcpt_SigReg"/>
</dbReference>
<dbReference type="PROSITE" id="PS50135">
    <property type="entry name" value="ZF_ZZ_2"/>
    <property type="match status" value="1"/>
</dbReference>
<evidence type="ECO:0000256" key="2">
    <source>
        <dbReference type="ARBA" id="ARBA00022771"/>
    </source>
</evidence>
<dbReference type="Proteomes" id="UP000242525">
    <property type="component" value="Unassembled WGS sequence"/>
</dbReference>
<feature type="region of interest" description="Disordered" evidence="5">
    <location>
        <begin position="668"/>
        <end position="705"/>
    </location>
</feature>
<keyword evidence="3" id="KW-0862">Zinc</keyword>
<evidence type="ECO:0000313" key="8">
    <source>
        <dbReference type="Proteomes" id="UP000242525"/>
    </source>
</evidence>
<feature type="compositionally biased region" description="Polar residues" evidence="5">
    <location>
        <begin position="675"/>
        <end position="701"/>
    </location>
</feature>
<evidence type="ECO:0000256" key="1">
    <source>
        <dbReference type="ARBA" id="ARBA00022723"/>
    </source>
</evidence>
<gene>
    <name evidence="7" type="ORF">BN980_GECA12s00505g</name>
</gene>
<evidence type="ECO:0000313" key="7">
    <source>
        <dbReference type="EMBL" id="CDO55660.1"/>
    </source>
</evidence>
<feature type="compositionally biased region" description="Polar residues" evidence="5">
    <location>
        <begin position="153"/>
        <end position="169"/>
    </location>
</feature>
<dbReference type="GO" id="GO:0008270">
    <property type="term" value="F:zinc ion binding"/>
    <property type="evidence" value="ECO:0007669"/>
    <property type="project" value="UniProtKB-KW"/>
</dbReference>
<protein>
    <recommendedName>
        <fullName evidence="6">ZZ-type domain-containing protein</fullName>
    </recommendedName>
</protein>
<feature type="domain" description="ZZ-type" evidence="6">
    <location>
        <begin position="524"/>
        <end position="582"/>
    </location>
</feature>
<reference evidence="7" key="1">
    <citation type="submission" date="2014-03" db="EMBL/GenBank/DDBJ databases">
        <authorList>
            <person name="Casaregola S."/>
        </authorList>
    </citation>
    <scope>NUCLEOTIDE SEQUENCE [LARGE SCALE GENOMIC DNA]</scope>
    <source>
        <strain evidence="7">CLIB 918</strain>
    </source>
</reference>
<feature type="region of interest" description="Disordered" evidence="5">
    <location>
        <begin position="637"/>
        <end position="656"/>
    </location>
</feature>
<feature type="compositionally biased region" description="Polar residues" evidence="5">
    <location>
        <begin position="335"/>
        <end position="351"/>
    </location>
</feature>
<feature type="compositionally biased region" description="Polar residues" evidence="5">
    <location>
        <begin position="637"/>
        <end position="646"/>
    </location>
</feature>
<dbReference type="Pfam" id="PF00569">
    <property type="entry name" value="ZZ"/>
    <property type="match status" value="2"/>
</dbReference>
<dbReference type="InterPro" id="IPR043145">
    <property type="entry name" value="Znf_ZZ_sf"/>
</dbReference>
<evidence type="ECO:0000259" key="6">
    <source>
        <dbReference type="PROSITE" id="PS50135"/>
    </source>
</evidence>
<evidence type="ECO:0000256" key="3">
    <source>
        <dbReference type="ARBA" id="ARBA00022833"/>
    </source>
</evidence>
<sequence>MPIGPDGTIPVKFNLDGVITRQRVQAKYMTEGKLHDWVARYFNLSEQKFTLFRLSKSAGTWTPLSDHRSYVILARSIPVKKTISLLILLDEPQNQNIPTDNSRPPHTFTTAIPVAASTSTDPLSSVGTSIPRMSSTSTLLPTYSSSEAANLYESASSPHLHSETLSTEMPQPATPAGESPSPATPTNEPDFNLNDLFKNFPEEFLQNLSNVLGKQNEFINNVGDYIVNKTTPVFTTLAEQLITEIQKQVVTKGSELHDKINNDLPEALDAVISEFKNSTKDFSQLKLLRKFLEKLEALKNTKFETNSNGASVSLNDVHDVLRESVQEYVSQSSSHGSDQTASTQNVPSGSFSKAPRYPYTAVPSARNMNVCGQSGFSRPGQHPFYSNPYICDGCDEPIKGYRFTSLIRDNYDLCPRCYTAELKHEDDEFESTYKLVKFVTGVSFKRSNPCSIFAHTHRIMTMCDFCENPVDGKNYFKCLNCPNFDLCSNCSRFQDEIHSGHDFVHISEERNMLSYSSLTNKTTHVGICCDGPLCRQPNDYIRGVRYKCTVCHDFDLCEDCEANPVTGHDPAHILLKIREPRSFTLSTFEDDIIVNACPSSVGTHSSNAPILKRDTPVSEANSVPDLISSGSVVTSVADQVSSATEDGNQRPGPFESLADSHIVASPMSVSPAPNMLSSQPILSQNSTPLHTETSDQPQPLSTDDVEALSRSEKTIIYAITVVNTTTSNWTTGARLVSKKYGESSKIIFEITPTQSYTFVLPVHTGVTVKELSADSWFVKSESFEIPLEINASSIEGADQPQEQESLAKSLSSSEVVLPKLPVESPASSSIASSNSNLQSSKSDFTSSAMDMFMSIPNETSAGEKTVDEDSGSDSDASLLIVSRTASPSIMAASLSGVDTDYDDDHVIDEDDMFTESEYAFV</sequence>
<dbReference type="Gene3D" id="3.30.60.90">
    <property type="match status" value="3"/>
</dbReference>
<dbReference type="InterPro" id="IPR000433">
    <property type="entry name" value="Znf_ZZ"/>
</dbReference>
<feature type="compositionally biased region" description="Polar residues" evidence="5">
    <location>
        <begin position="119"/>
        <end position="133"/>
    </location>
</feature>
<keyword evidence="1" id="KW-0479">Metal-binding</keyword>
<accession>A0A0J9XEB7</accession>
<dbReference type="AlphaFoldDB" id="A0A0J9XEB7"/>
<dbReference type="PANTHER" id="PTHR15090">
    <property type="entry name" value="SEQUESTOSOME 1-RELATED"/>
    <property type="match status" value="1"/>
</dbReference>